<protein>
    <recommendedName>
        <fullName evidence="1">DZIP3-like HEPN domain-containing protein</fullName>
    </recommendedName>
</protein>
<dbReference type="EMBL" id="CAJPWZ010000101">
    <property type="protein sequence ID" value="CAG2185869.1"/>
    <property type="molecule type" value="Genomic_DNA"/>
</dbReference>
<feature type="domain" description="DZIP3-like HEPN" evidence="1">
    <location>
        <begin position="37"/>
        <end position="158"/>
    </location>
</feature>
<dbReference type="Pfam" id="PF18738">
    <property type="entry name" value="HEPN_DZIP3"/>
    <property type="match status" value="1"/>
</dbReference>
<reference evidence="2" key="1">
    <citation type="submission" date="2021-03" db="EMBL/GenBank/DDBJ databases">
        <authorList>
            <person name="Bekaert M."/>
        </authorList>
    </citation>
    <scope>NUCLEOTIDE SEQUENCE</scope>
</reference>
<proteinExistence type="predicted"/>
<dbReference type="InterPro" id="IPR041249">
    <property type="entry name" value="HEPN_DZIP3"/>
</dbReference>
<sequence length="293" mass="33842">MEADHNEREDDIQADGRLSSANFGYAFKRMKNRILPQLNDHGRHLLYPNGGSYRGDLSDLDISLIYIILRNMNTIAPQLNGWGNMPKDRDRSLSANIDRIRIFKNEYVSHCSNMSLDQQDYLQTWQEIRKCIIEIGGDNYMMKIDSLLTTEINPVMETELCNTIRRLKEADRQHELTYNRFKEDLNEIKQHLRMTNLQPATTATAPNCLLGRQRTFKVEDSNITLVEEIKKRTHDLSSDDMRITSVKEGSIIIGLKVFPSSLYTVGKFLGMIDTLLSKLLQMYPHYGNGHKNV</sequence>
<name>A0A8S3PQI3_MYTED</name>
<gene>
    <name evidence="2" type="ORF">MEDL_1442</name>
</gene>
<evidence type="ECO:0000259" key="1">
    <source>
        <dbReference type="Pfam" id="PF18738"/>
    </source>
</evidence>
<organism evidence="2 3">
    <name type="scientific">Mytilus edulis</name>
    <name type="common">Blue mussel</name>
    <dbReference type="NCBI Taxonomy" id="6550"/>
    <lineage>
        <taxon>Eukaryota</taxon>
        <taxon>Metazoa</taxon>
        <taxon>Spiralia</taxon>
        <taxon>Lophotrochozoa</taxon>
        <taxon>Mollusca</taxon>
        <taxon>Bivalvia</taxon>
        <taxon>Autobranchia</taxon>
        <taxon>Pteriomorphia</taxon>
        <taxon>Mytilida</taxon>
        <taxon>Mytiloidea</taxon>
        <taxon>Mytilidae</taxon>
        <taxon>Mytilinae</taxon>
        <taxon>Mytilus</taxon>
    </lineage>
</organism>
<evidence type="ECO:0000313" key="3">
    <source>
        <dbReference type="Proteomes" id="UP000683360"/>
    </source>
</evidence>
<keyword evidence="3" id="KW-1185">Reference proteome</keyword>
<evidence type="ECO:0000313" key="2">
    <source>
        <dbReference type="EMBL" id="CAG2185869.1"/>
    </source>
</evidence>
<accession>A0A8S3PQI3</accession>
<dbReference type="AlphaFoldDB" id="A0A8S3PQI3"/>
<comment type="caution">
    <text evidence="2">The sequence shown here is derived from an EMBL/GenBank/DDBJ whole genome shotgun (WGS) entry which is preliminary data.</text>
</comment>
<dbReference type="Proteomes" id="UP000683360">
    <property type="component" value="Unassembled WGS sequence"/>
</dbReference>